<reference evidence="1" key="1">
    <citation type="submission" date="2022-08" db="EMBL/GenBank/DDBJ databases">
        <title>Novel sulphate-reducing endosymbionts in the free-living metamonad Anaeramoeba.</title>
        <authorList>
            <person name="Jerlstrom-Hultqvist J."/>
            <person name="Cepicka I."/>
            <person name="Gallot-Lavallee L."/>
            <person name="Salas-Leiva D."/>
            <person name="Curtis B.A."/>
            <person name="Zahonova K."/>
            <person name="Pipaliya S."/>
            <person name="Dacks J."/>
            <person name="Roger A.J."/>
        </authorList>
    </citation>
    <scope>NUCLEOTIDE SEQUENCE</scope>
    <source>
        <strain evidence="1">Busselton2</strain>
    </source>
</reference>
<evidence type="ECO:0000313" key="2">
    <source>
        <dbReference type="Proteomes" id="UP001146793"/>
    </source>
</evidence>
<dbReference type="EMBL" id="JANTQA010000023">
    <property type="protein sequence ID" value="KAJ3445786.1"/>
    <property type="molecule type" value="Genomic_DNA"/>
</dbReference>
<name>A0AAV7ZUW6_9EUKA</name>
<protein>
    <submittedName>
        <fullName evidence="1">Uncharacterized protein</fullName>
    </submittedName>
</protein>
<accession>A0AAV7ZUW6</accession>
<dbReference type="AlphaFoldDB" id="A0AAV7ZUW6"/>
<comment type="caution">
    <text evidence="1">The sequence shown here is derived from an EMBL/GenBank/DDBJ whole genome shotgun (WGS) entry which is preliminary data.</text>
</comment>
<organism evidence="1 2">
    <name type="scientific">Anaeramoeba flamelloides</name>
    <dbReference type="NCBI Taxonomy" id="1746091"/>
    <lineage>
        <taxon>Eukaryota</taxon>
        <taxon>Metamonada</taxon>
        <taxon>Anaeramoebidae</taxon>
        <taxon>Anaeramoeba</taxon>
    </lineage>
</organism>
<evidence type="ECO:0000313" key="1">
    <source>
        <dbReference type="EMBL" id="KAJ3445786.1"/>
    </source>
</evidence>
<sequence>MSLIGQSTRSRRTKQTKGVKFSQIMEHLKQKVIEEDEQPVIKCIKVFVKDETLYYKDYEFTLYSCCYLEDNSYNGTVKSFGRLIKITPFEITISLTTLEQVRVLISQLAVGQYSLSQ</sequence>
<dbReference type="Proteomes" id="UP001146793">
    <property type="component" value="Unassembled WGS sequence"/>
</dbReference>
<proteinExistence type="predicted"/>
<gene>
    <name evidence="1" type="ORF">M0812_11673</name>
</gene>